<organism evidence="1">
    <name type="scientific">Lepeophtheirus salmonis</name>
    <name type="common">Salmon louse</name>
    <name type="synonym">Caligus salmonis</name>
    <dbReference type="NCBI Taxonomy" id="72036"/>
    <lineage>
        <taxon>Eukaryota</taxon>
        <taxon>Metazoa</taxon>
        <taxon>Ecdysozoa</taxon>
        <taxon>Arthropoda</taxon>
        <taxon>Crustacea</taxon>
        <taxon>Multicrustacea</taxon>
        <taxon>Hexanauplia</taxon>
        <taxon>Copepoda</taxon>
        <taxon>Siphonostomatoida</taxon>
        <taxon>Caligidae</taxon>
        <taxon>Lepeophtheirus</taxon>
    </lineage>
</organism>
<name>A0A0K2UAQ9_LEPSM</name>
<evidence type="ECO:0000313" key="1">
    <source>
        <dbReference type="EMBL" id="CDW35155.1"/>
    </source>
</evidence>
<feature type="non-terminal residue" evidence="1">
    <location>
        <position position="1"/>
    </location>
</feature>
<protein>
    <submittedName>
        <fullName evidence="1">Uncharacterized protein</fullName>
    </submittedName>
</protein>
<reference evidence="1" key="1">
    <citation type="submission" date="2014-05" db="EMBL/GenBank/DDBJ databases">
        <authorList>
            <person name="Chronopoulou M."/>
        </authorList>
    </citation>
    <scope>NUCLEOTIDE SEQUENCE</scope>
    <source>
        <tissue evidence="1">Whole organism</tissue>
    </source>
</reference>
<dbReference type="EMBL" id="HACA01017794">
    <property type="protein sequence ID" value="CDW35155.1"/>
    <property type="molecule type" value="Transcribed_RNA"/>
</dbReference>
<sequence>QKFINYFRNIGRENVTRFAKKYSTGYWITYGVNTLLLLSIKTYHNTLN</sequence>
<dbReference type="AlphaFoldDB" id="A0A0K2UAQ9"/>
<proteinExistence type="predicted"/>
<accession>A0A0K2UAQ9</accession>